<evidence type="ECO:0000313" key="12">
    <source>
        <dbReference type="Proteomes" id="UP001172155"/>
    </source>
</evidence>
<comment type="similarity">
    <text evidence="2 9">Belongs to the glycosyl hydrolase 7 (cellulase C) family.</text>
</comment>
<evidence type="ECO:0000256" key="8">
    <source>
        <dbReference type="ARBA" id="ARBA00023326"/>
    </source>
</evidence>
<proteinExistence type="inferred from homology"/>
<dbReference type="PRINTS" id="PR00734">
    <property type="entry name" value="GLHYDRLASE7"/>
</dbReference>
<protein>
    <recommendedName>
        <fullName evidence="9">Glucanase</fullName>
        <ecNumber evidence="9">3.2.1.-</ecNumber>
    </recommendedName>
</protein>
<keyword evidence="7 9" id="KW-0326">Glycosidase</keyword>
<dbReference type="EC" id="3.2.1.-" evidence="9"/>
<dbReference type="InterPro" id="IPR013320">
    <property type="entry name" value="ConA-like_dom_sf"/>
</dbReference>
<name>A0AA40F546_9PEZI</name>
<dbReference type="EMBL" id="JAUKUD010000002">
    <property type="protein sequence ID" value="KAK0751428.1"/>
    <property type="molecule type" value="Genomic_DNA"/>
</dbReference>
<evidence type="ECO:0000256" key="5">
    <source>
        <dbReference type="ARBA" id="ARBA00023001"/>
    </source>
</evidence>
<dbReference type="SUPFAM" id="SSF49899">
    <property type="entry name" value="Concanavalin A-like lectins/glucanases"/>
    <property type="match status" value="1"/>
</dbReference>
<evidence type="ECO:0000256" key="6">
    <source>
        <dbReference type="ARBA" id="ARBA00023277"/>
    </source>
</evidence>
<evidence type="ECO:0000313" key="11">
    <source>
        <dbReference type="EMBL" id="KAK0751428.1"/>
    </source>
</evidence>
<dbReference type="InterPro" id="IPR001722">
    <property type="entry name" value="Glyco_hydro_7"/>
</dbReference>
<dbReference type="Proteomes" id="UP001172155">
    <property type="component" value="Unassembled WGS sequence"/>
</dbReference>
<evidence type="ECO:0000256" key="2">
    <source>
        <dbReference type="ARBA" id="ARBA00006044"/>
    </source>
</evidence>
<evidence type="ECO:0000256" key="10">
    <source>
        <dbReference type="SAM" id="SignalP"/>
    </source>
</evidence>
<comment type="catalytic activity">
    <reaction evidence="1">
        <text>Hydrolysis of (1-&gt;4)-beta-D-glucosidic linkages in cellulose and cellotetraose, releasing cellobiose from the non-reducing ends of the chains.</text>
        <dbReference type="EC" id="3.2.1.91"/>
    </reaction>
</comment>
<reference evidence="11" key="1">
    <citation type="submission" date="2023-06" db="EMBL/GenBank/DDBJ databases">
        <title>Genome-scale phylogeny and comparative genomics of the fungal order Sordariales.</title>
        <authorList>
            <consortium name="Lawrence Berkeley National Laboratory"/>
            <person name="Hensen N."/>
            <person name="Bonometti L."/>
            <person name="Westerberg I."/>
            <person name="Brannstrom I.O."/>
            <person name="Guillou S."/>
            <person name="Cros-Aarteil S."/>
            <person name="Calhoun S."/>
            <person name="Haridas S."/>
            <person name="Kuo A."/>
            <person name="Mondo S."/>
            <person name="Pangilinan J."/>
            <person name="Riley R."/>
            <person name="LaButti K."/>
            <person name="Andreopoulos B."/>
            <person name="Lipzen A."/>
            <person name="Chen C."/>
            <person name="Yanf M."/>
            <person name="Daum C."/>
            <person name="Ng V."/>
            <person name="Clum A."/>
            <person name="Steindorff A."/>
            <person name="Ohm R."/>
            <person name="Martin F."/>
            <person name="Silar P."/>
            <person name="Natvig D."/>
            <person name="Lalanne C."/>
            <person name="Gautier V."/>
            <person name="Ament-velasquez S.L."/>
            <person name="Kruys A."/>
            <person name="Hutchinson M.I."/>
            <person name="Powell A.J."/>
            <person name="Barry K."/>
            <person name="Miller A.N."/>
            <person name="Grigoriev I.V."/>
            <person name="Debuchy R."/>
            <person name="Gladieux P."/>
            <person name="Thoren M.H."/>
            <person name="Johannesson H."/>
        </authorList>
    </citation>
    <scope>NUCLEOTIDE SEQUENCE</scope>
    <source>
        <strain evidence="11">SMH3187-1</strain>
    </source>
</reference>
<comment type="caution">
    <text evidence="11">The sequence shown here is derived from an EMBL/GenBank/DDBJ whole genome shotgun (WGS) entry which is preliminary data.</text>
</comment>
<dbReference type="Pfam" id="PF00840">
    <property type="entry name" value="Glyco_hydro_7"/>
    <property type="match status" value="1"/>
</dbReference>
<keyword evidence="5 9" id="KW-0136">Cellulose degradation</keyword>
<evidence type="ECO:0000256" key="9">
    <source>
        <dbReference type="RuleBase" id="RU361164"/>
    </source>
</evidence>
<keyword evidence="8 9" id="KW-0624">Polysaccharide degradation</keyword>
<sequence>MNLCLSILLASLALASGQLVGEEIPEKHPPLQWTQCAAPGECRTINGALTWRWLHTEKYRNCYDTGAWNDYGCKDNCTEVCSLEGADYRRSLGVSTANASVTQNLVTRVDFATNVASRLFLLESKNKYQTFRLLDNEFAFDVNLSKTGCGINSALHFIEMDADGGMARFPTNKAGAEYGTGYCNSQCSRAQRYVGGKANNEGWVQSEYDLWSGEGRMGACCGEVAFWDSNSHSYQMSTQTCDHDGYRVCQAGEDCAGFRDPADHRMSGRSRCDSIGCGFNPYRMGAKDFYGVGKTVDTSKVFTVVTRFTAASITQFFVQDGRKIEVPVPTISGLPPHNGLTPEMCSAARPLFKERNKHVEMGGWDTNVKLLTKPLVLSMEINVSYYDYNLWLDGTYPIDDEVANEPGTARGDCHPWEDSDPRNVINARPDSKVVWSNFRFGPIGSTVNV</sequence>
<accession>A0AA40F546</accession>
<gene>
    <name evidence="11" type="ORF">B0T18DRAFT_457175</name>
</gene>
<dbReference type="GO" id="GO:0030245">
    <property type="term" value="P:cellulose catabolic process"/>
    <property type="evidence" value="ECO:0007669"/>
    <property type="project" value="UniProtKB-KW"/>
</dbReference>
<feature type="chain" id="PRO_5041232715" description="Glucanase" evidence="10">
    <location>
        <begin position="18"/>
        <end position="449"/>
    </location>
</feature>
<evidence type="ECO:0000256" key="4">
    <source>
        <dbReference type="ARBA" id="ARBA00022801"/>
    </source>
</evidence>
<keyword evidence="3 10" id="KW-0732">Signal</keyword>
<evidence type="ECO:0000256" key="7">
    <source>
        <dbReference type="ARBA" id="ARBA00023295"/>
    </source>
</evidence>
<keyword evidence="12" id="KW-1185">Reference proteome</keyword>
<evidence type="ECO:0000256" key="3">
    <source>
        <dbReference type="ARBA" id="ARBA00022729"/>
    </source>
</evidence>
<keyword evidence="4 9" id="KW-0378">Hydrolase</keyword>
<feature type="signal peptide" evidence="10">
    <location>
        <begin position="1"/>
        <end position="17"/>
    </location>
</feature>
<dbReference type="Gene3D" id="2.70.100.10">
    <property type="entry name" value="Glycoside hydrolase, family 7, domain"/>
    <property type="match status" value="1"/>
</dbReference>
<dbReference type="InterPro" id="IPR037019">
    <property type="entry name" value="Glyco_hydro_7_sf"/>
</dbReference>
<dbReference type="PANTHER" id="PTHR33753:SF2">
    <property type="entry name" value="GLYCOSIDE HYDROLASE FAMILY 7 PROTEIN"/>
    <property type="match status" value="1"/>
</dbReference>
<evidence type="ECO:0000256" key="1">
    <source>
        <dbReference type="ARBA" id="ARBA00001641"/>
    </source>
</evidence>
<dbReference type="PANTHER" id="PTHR33753">
    <property type="entry name" value="1,4-BETA-D-GLUCAN CELLOBIOHYDROLASE B"/>
    <property type="match status" value="1"/>
</dbReference>
<dbReference type="AlphaFoldDB" id="A0AA40F546"/>
<organism evidence="11 12">
    <name type="scientific">Schizothecium vesticola</name>
    <dbReference type="NCBI Taxonomy" id="314040"/>
    <lineage>
        <taxon>Eukaryota</taxon>
        <taxon>Fungi</taxon>
        <taxon>Dikarya</taxon>
        <taxon>Ascomycota</taxon>
        <taxon>Pezizomycotina</taxon>
        <taxon>Sordariomycetes</taxon>
        <taxon>Sordariomycetidae</taxon>
        <taxon>Sordariales</taxon>
        <taxon>Schizotheciaceae</taxon>
        <taxon>Schizothecium</taxon>
    </lineage>
</organism>
<keyword evidence="6" id="KW-0119">Carbohydrate metabolism</keyword>
<dbReference type="GO" id="GO:0016162">
    <property type="term" value="F:cellulose 1,4-beta-cellobiosidase activity"/>
    <property type="evidence" value="ECO:0007669"/>
    <property type="project" value="UniProtKB-EC"/>
</dbReference>